<reference evidence="1 2" key="1">
    <citation type="submission" date="2017-10" db="EMBL/GenBank/DDBJ databases">
        <title>Frigbacter circumglobatus gen. nov. sp. nov., isolated from sediment cultured in situ.</title>
        <authorList>
            <person name="Zhao Z."/>
        </authorList>
    </citation>
    <scope>NUCLEOTIDE SEQUENCE [LARGE SCALE GENOMIC DNA]</scope>
    <source>
        <strain evidence="1 2">ZYL</strain>
    </source>
</reference>
<dbReference type="InterPro" id="IPR045502">
    <property type="entry name" value="DUF6489"/>
</dbReference>
<dbReference type="AlphaFoldDB" id="A0A2G4YPI8"/>
<dbReference type="Pfam" id="PF20099">
    <property type="entry name" value="DUF6489"/>
    <property type="match status" value="1"/>
</dbReference>
<proteinExistence type="predicted"/>
<name>A0A2G4YPI8_9PROT</name>
<dbReference type="InParanoid" id="A0A2G4YPI8"/>
<dbReference type="OrthoDB" id="5740990at2"/>
<dbReference type="Proteomes" id="UP000229730">
    <property type="component" value="Unassembled WGS sequence"/>
</dbReference>
<accession>A0A2G4YPI8</accession>
<comment type="caution">
    <text evidence="1">The sequence shown here is derived from an EMBL/GenBank/DDBJ whole genome shotgun (WGS) entry which is preliminary data.</text>
</comment>
<sequence>MKITIDIDCSPTEARAFLGLPDIKPLQDAFMAQMQEKMASGLSAEDLEKMFNLWMKPGLSATGETMGQNMQKNMEAFQSMFWQAAKGNKE</sequence>
<dbReference type="EMBL" id="PDEM01000025">
    <property type="protein sequence ID" value="PHZ84239.1"/>
    <property type="molecule type" value="Genomic_DNA"/>
</dbReference>
<dbReference type="RefSeq" id="WP_099474193.1">
    <property type="nucleotide sequence ID" value="NZ_CP041025.1"/>
</dbReference>
<keyword evidence="2" id="KW-1185">Reference proteome</keyword>
<organism evidence="1 2">
    <name type="scientific">Paremcibacter congregatus</name>
    <dbReference type="NCBI Taxonomy" id="2043170"/>
    <lineage>
        <taxon>Bacteria</taxon>
        <taxon>Pseudomonadati</taxon>
        <taxon>Pseudomonadota</taxon>
        <taxon>Alphaproteobacteria</taxon>
        <taxon>Emcibacterales</taxon>
        <taxon>Emcibacteraceae</taxon>
        <taxon>Paremcibacter</taxon>
    </lineage>
</organism>
<gene>
    <name evidence="1" type="ORF">CRD36_13695</name>
</gene>
<protein>
    <recommendedName>
        <fullName evidence="3">Ribosomal protein S1</fullName>
    </recommendedName>
</protein>
<evidence type="ECO:0000313" key="1">
    <source>
        <dbReference type="EMBL" id="PHZ84239.1"/>
    </source>
</evidence>
<evidence type="ECO:0000313" key="2">
    <source>
        <dbReference type="Proteomes" id="UP000229730"/>
    </source>
</evidence>
<evidence type="ECO:0008006" key="3">
    <source>
        <dbReference type="Google" id="ProtNLM"/>
    </source>
</evidence>